<dbReference type="AlphaFoldDB" id="A0A4R2LFM9"/>
<comment type="pathway">
    <text evidence="4">Amine and polyamine biosynthesis; betaine biosynthesis via choline pathway; betaine from betaine aldehyde: step 1/1.</text>
</comment>
<dbReference type="FunFam" id="3.40.309.10:FF:000012">
    <property type="entry name" value="Betaine aldehyde dehydrogenase"/>
    <property type="match status" value="1"/>
</dbReference>
<dbReference type="InterPro" id="IPR016161">
    <property type="entry name" value="Ald_DH/histidinol_DH"/>
</dbReference>
<dbReference type="Proteomes" id="UP000295765">
    <property type="component" value="Unassembled WGS sequence"/>
</dbReference>
<evidence type="ECO:0000313" key="9">
    <source>
        <dbReference type="Proteomes" id="UP000295765"/>
    </source>
</evidence>
<dbReference type="Pfam" id="PF00171">
    <property type="entry name" value="Aldedh"/>
    <property type="match status" value="1"/>
</dbReference>
<feature type="active site" evidence="5">
    <location>
        <position position="249"/>
    </location>
</feature>
<comment type="similarity">
    <text evidence="1 6">Belongs to the aldehyde dehydrogenase family.</text>
</comment>
<keyword evidence="9" id="KW-1185">Reference proteome</keyword>
<dbReference type="PANTHER" id="PTHR43860:SF2">
    <property type="entry name" value="BETAINE ALDEHYDE DEHYDROGENASE-RELATED"/>
    <property type="match status" value="1"/>
</dbReference>
<evidence type="ECO:0000256" key="5">
    <source>
        <dbReference type="PROSITE-ProRule" id="PRU10007"/>
    </source>
</evidence>
<organism evidence="8 9">
    <name type="scientific">Plasticicumulans lactativorans</name>
    <dbReference type="NCBI Taxonomy" id="1133106"/>
    <lineage>
        <taxon>Bacteria</taxon>
        <taxon>Pseudomonadati</taxon>
        <taxon>Pseudomonadota</taxon>
        <taxon>Gammaproteobacteria</taxon>
        <taxon>Candidatus Competibacteraceae</taxon>
        <taxon>Plasticicumulans</taxon>
    </lineage>
</organism>
<evidence type="ECO:0000313" key="8">
    <source>
        <dbReference type="EMBL" id="TCO81737.1"/>
    </source>
</evidence>
<dbReference type="GO" id="GO:0016620">
    <property type="term" value="F:oxidoreductase activity, acting on the aldehyde or oxo group of donors, NAD or NADP as acceptor"/>
    <property type="evidence" value="ECO:0007669"/>
    <property type="project" value="InterPro"/>
</dbReference>
<dbReference type="FunFam" id="3.40.605.10:FF:000007">
    <property type="entry name" value="NAD/NADP-dependent betaine aldehyde dehydrogenase"/>
    <property type="match status" value="1"/>
</dbReference>
<evidence type="ECO:0000256" key="2">
    <source>
        <dbReference type="ARBA" id="ARBA00023002"/>
    </source>
</evidence>
<dbReference type="OrthoDB" id="9812625at2"/>
<evidence type="ECO:0000259" key="7">
    <source>
        <dbReference type="Pfam" id="PF00171"/>
    </source>
</evidence>
<name>A0A4R2LFM9_9GAMM</name>
<evidence type="ECO:0000256" key="3">
    <source>
        <dbReference type="ARBA" id="ARBA00023027"/>
    </source>
</evidence>
<dbReference type="Gene3D" id="3.40.605.10">
    <property type="entry name" value="Aldehyde Dehydrogenase, Chain A, domain 1"/>
    <property type="match status" value="1"/>
</dbReference>
<dbReference type="PROSITE" id="PS00687">
    <property type="entry name" value="ALDEHYDE_DEHYDR_GLU"/>
    <property type="match status" value="1"/>
</dbReference>
<dbReference type="InterPro" id="IPR016163">
    <property type="entry name" value="Ald_DH_C"/>
</dbReference>
<dbReference type="PROSITE" id="PS00070">
    <property type="entry name" value="ALDEHYDE_DEHYDR_CYS"/>
    <property type="match status" value="1"/>
</dbReference>
<dbReference type="InterPro" id="IPR016162">
    <property type="entry name" value="Ald_DH_N"/>
</dbReference>
<keyword evidence="3" id="KW-0520">NAD</keyword>
<gene>
    <name evidence="8" type="ORF">EV699_107130</name>
</gene>
<dbReference type="InterPro" id="IPR029510">
    <property type="entry name" value="Ald_DH_CS_GLU"/>
</dbReference>
<comment type="caution">
    <text evidence="8">The sequence shown here is derived from an EMBL/GenBank/DDBJ whole genome shotgun (WGS) entry which is preliminary data.</text>
</comment>
<reference evidence="8 9" key="1">
    <citation type="submission" date="2019-03" db="EMBL/GenBank/DDBJ databases">
        <title>Genomic Encyclopedia of Type Strains, Phase IV (KMG-IV): sequencing the most valuable type-strain genomes for metagenomic binning, comparative biology and taxonomic classification.</title>
        <authorList>
            <person name="Goeker M."/>
        </authorList>
    </citation>
    <scope>NUCLEOTIDE SEQUENCE [LARGE SCALE GENOMIC DNA]</scope>
    <source>
        <strain evidence="8 9">DSM 25287</strain>
    </source>
</reference>
<accession>A0A4R2LFM9</accession>
<dbReference type="InterPro" id="IPR016160">
    <property type="entry name" value="Ald_DH_CS_CYS"/>
</dbReference>
<evidence type="ECO:0000256" key="4">
    <source>
        <dbReference type="ARBA" id="ARBA00037921"/>
    </source>
</evidence>
<dbReference type="InterPro" id="IPR015590">
    <property type="entry name" value="Aldehyde_DH_dom"/>
</dbReference>
<evidence type="ECO:0000256" key="1">
    <source>
        <dbReference type="ARBA" id="ARBA00009986"/>
    </source>
</evidence>
<keyword evidence="2 6" id="KW-0560">Oxidoreductase</keyword>
<dbReference type="PANTHER" id="PTHR43860">
    <property type="entry name" value="BETAINE ALDEHYDE DEHYDROGENASE"/>
    <property type="match status" value="1"/>
</dbReference>
<dbReference type="RefSeq" id="WP_132540921.1">
    <property type="nucleotide sequence ID" value="NZ_SLWY01000007.1"/>
</dbReference>
<protein>
    <submittedName>
        <fullName evidence="8">Betaine-aldehyde dehydrogenase</fullName>
    </submittedName>
</protein>
<sequence>MHTQLFIDGAWADAADGATLTVFNPATAAPLARVAAGGAADMARAVAAAKRAFRDFRHTDGRRRATWLRGFAAGLERRREELLALQMQNSGKPRTEAEIDLGDAIASFNYYAGLAEQLDARQNAPVALPAADFSAVTRLEPAGVVALIVPWNFPLVTSAWKLAPALAAGCCVVLKPSEFTPLVELAYGAIAAEIGLPAGVLNIVPGGPEAGAALTTDPAVAKVSFTGSNAVGARVMQAAAANCTAVGLELGGKSPIVVFDDVDLDAATRWIMDGIFWNAGQMCSATSRLLVQRTIAAPLLERLAAATRALAVGDPADAATRMGPLSTAAQYRKVLDTFARAAAEGLACVAGGHALPAAGSGWFVAPTIYAEVPTTSPLWREEIFGPVLCTRGFDTEAEALALANDSDFGLAATVLSADPARAQRVAEALEAGHVWINSSQVVFVETSWGGPKRSGIGRELGPWGLSAYLEVKSITRCRQGSAA</sequence>
<feature type="domain" description="Aldehyde dehydrogenase" evidence="7">
    <location>
        <begin position="11"/>
        <end position="474"/>
    </location>
</feature>
<evidence type="ECO:0000256" key="6">
    <source>
        <dbReference type="RuleBase" id="RU003345"/>
    </source>
</evidence>
<dbReference type="Gene3D" id="3.40.309.10">
    <property type="entry name" value="Aldehyde Dehydrogenase, Chain A, domain 2"/>
    <property type="match status" value="1"/>
</dbReference>
<dbReference type="SUPFAM" id="SSF53720">
    <property type="entry name" value="ALDH-like"/>
    <property type="match status" value="1"/>
</dbReference>
<dbReference type="EMBL" id="SLWY01000007">
    <property type="protein sequence ID" value="TCO81737.1"/>
    <property type="molecule type" value="Genomic_DNA"/>
</dbReference>
<proteinExistence type="inferred from homology"/>